<evidence type="ECO:0000313" key="5">
    <source>
        <dbReference type="Proteomes" id="UP000305362"/>
    </source>
</evidence>
<organism evidence="4 5">
    <name type="scientific">Wallemia mellicola</name>
    <dbReference type="NCBI Taxonomy" id="1708541"/>
    <lineage>
        <taxon>Eukaryota</taxon>
        <taxon>Fungi</taxon>
        <taxon>Dikarya</taxon>
        <taxon>Basidiomycota</taxon>
        <taxon>Wallemiomycotina</taxon>
        <taxon>Wallemiomycetes</taxon>
        <taxon>Wallemiales</taxon>
        <taxon>Wallemiaceae</taxon>
        <taxon>Wallemia</taxon>
    </lineage>
</organism>
<keyword evidence="1" id="KW-1133">Transmembrane helix</keyword>
<dbReference type="EMBL" id="SPRV01000016">
    <property type="protein sequence ID" value="TIC67606.1"/>
    <property type="molecule type" value="Genomic_DNA"/>
</dbReference>
<dbReference type="OrthoDB" id="2100988at2759"/>
<keyword evidence="1" id="KW-0812">Transmembrane</keyword>
<dbReference type="EMBL" id="SPRC01000004">
    <property type="protein sequence ID" value="TIB81898.1"/>
    <property type="molecule type" value="Genomic_DNA"/>
</dbReference>
<dbReference type="AlphaFoldDB" id="A0A4T0T4Q6"/>
<feature type="transmembrane region" description="Helical" evidence="1">
    <location>
        <begin position="29"/>
        <end position="48"/>
    </location>
</feature>
<evidence type="ECO:0000313" key="3">
    <source>
        <dbReference type="EMBL" id="TIC29087.1"/>
    </source>
</evidence>
<dbReference type="OMA" id="MLWAKQY"/>
<name>A0A4T0T4Q6_9BASI</name>
<evidence type="ECO:0000313" key="7">
    <source>
        <dbReference type="Proteomes" id="UP000310685"/>
    </source>
</evidence>
<dbReference type="Proteomes" id="UP000305647">
    <property type="component" value="Unassembled WGS sequence"/>
</dbReference>
<dbReference type="Proteomes" id="UP000305362">
    <property type="component" value="Unassembled WGS sequence"/>
</dbReference>
<keyword evidence="1" id="KW-0472">Membrane</keyword>
<dbReference type="PANTHER" id="PTHR34286:SF1">
    <property type="entry name" value="TRANSMEMBRANE PROTEIN"/>
    <property type="match status" value="1"/>
</dbReference>
<accession>A0A4T0T4Q6</accession>
<evidence type="ECO:0000313" key="4">
    <source>
        <dbReference type="EMBL" id="TIC67606.1"/>
    </source>
</evidence>
<dbReference type="Proteomes" id="UP000310685">
    <property type="component" value="Unassembled WGS sequence"/>
</dbReference>
<dbReference type="PANTHER" id="PTHR34286">
    <property type="entry name" value="TRANSMEMBRANE PROTEIN"/>
    <property type="match status" value="1"/>
</dbReference>
<protein>
    <submittedName>
        <fullName evidence="4">Uncharacterized protein</fullName>
    </submittedName>
</protein>
<sequence>MGGGAQFPVPKDVWTPAGGWWTNPRNWKANTAVVFTAIGFLTYGVWNYSASKENRTREPSRWIPSMIWAREFKEGKLGIRKEEYTPAQHH</sequence>
<proteinExistence type="predicted"/>
<dbReference type="EMBL" id="SPRO01000031">
    <property type="protein sequence ID" value="TIC29087.1"/>
    <property type="molecule type" value="Genomic_DNA"/>
</dbReference>
<reference evidence="5 6" key="1">
    <citation type="submission" date="2019-03" db="EMBL/GenBank/DDBJ databases">
        <title>Sequencing 25 genomes of Wallemia mellicola.</title>
        <authorList>
            <person name="Gostincar C."/>
        </authorList>
    </citation>
    <scope>NUCLEOTIDE SEQUENCE [LARGE SCALE GENOMIC DNA]</scope>
    <source>
        <strain evidence="4 5">EXF-1277</strain>
        <strain evidence="2 7">EXF-6152</strain>
        <strain evidence="3 6">EXF-8738</strain>
    </source>
</reference>
<evidence type="ECO:0000256" key="1">
    <source>
        <dbReference type="SAM" id="Phobius"/>
    </source>
</evidence>
<gene>
    <name evidence="4" type="ORF">E3Q03_01881</name>
    <name evidence="3" type="ORF">E3Q10_02777</name>
    <name evidence="2" type="ORF">E3Q22_00638</name>
</gene>
<evidence type="ECO:0000313" key="2">
    <source>
        <dbReference type="EMBL" id="TIB81898.1"/>
    </source>
</evidence>
<evidence type="ECO:0000313" key="6">
    <source>
        <dbReference type="Proteomes" id="UP000305647"/>
    </source>
</evidence>
<comment type="caution">
    <text evidence="4">The sequence shown here is derived from an EMBL/GenBank/DDBJ whole genome shotgun (WGS) entry which is preliminary data.</text>
</comment>